<protein>
    <submittedName>
        <fullName evidence="2">PAS domain-containing protein</fullName>
    </submittedName>
</protein>
<dbReference type="RefSeq" id="WP_093150037.1">
    <property type="nucleotide sequence ID" value="NZ_FNBW01000005.1"/>
</dbReference>
<keyword evidence="3" id="KW-1185">Reference proteome</keyword>
<dbReference type="EMBL" id="FNBW01000005">
    <property type="protein sequence ID" value="SDF67390.1"/>
    <property type="molecule type" value="Genomic_DNA"/>
</dbReference>
<evidence type="ECO:0000313" key="2">
    <source>
        <dbReference type="EMBL" id="SDF67390.1"/>
    </source>
</evidence>
<organism evidence="2 3">
    <name type="scientific">Thalassobaculum litoreum DSM 18839</name>
    <dbReference type="NCBI Taxonomy" id="1123362"/>
    <lineage>
        <taxon>Bacteria</taxon>
        <taxon>Pseudomonadati</taxon>
        <taxon>Pseudomonadota</taxon>
        <taxon>Alphaproteobacteria</taxon>
        <taxon>Rhodospirillales</taxon>
        <taxon>Thalassobaculaceae</taxon>
        <taxon>Thalassobaculum</taxon>
    </lineage>
</organism>
<gene>
    <name evidence="2" type="ORF">SAMN05660686_02018</name>
</gene>
<dbReference type="Proteomes" id="UP000198615">
    <property type="component" value="Unassembled WGS sequence"/>
</dbReference>
<reference evidence="2 3" key="1">
    <citation type="submission" date="2016-10" db="EMBL/GenBank/DDBJ databases">
        <authorList>
            <person name="Varghese N."/>
            <person name="Submissions S."/>
        </authorList>
    </citation>
    <scope>NUCLEOTIDE SEQUENCE [LARGE SCALE GENOMIC DNA]</scope>
    <source>
        <strain evidence="2 3">DSM 18839</strain>
    </source>
</reference>
<accession>A0A8G2BH74</accession>
<evidence type="ECO:0000256" key="1">
    <source>
        <dbReference type="SAM" id="MobiDB-lite"/>
    </source>
</evidence>
<dbReference type="OrthoDB" id="7357541at2"/>
<feature type="region of interest" description="Disordered" evidence="1">
    <location>
        <begin position="1"/>
        <end position="26"/>
    </location>
</feature>
<name>A0A8G2BH74_9PROT</name>
<proteinExistence type="predicted"/>
<comment type="caution">
    <text evidence="2">The sequence shown here is derived from an EMBL/GenBank/DDBJ whole genome shotgun (WGS) entry which is preliminary data.</text>
</comment>
<dbReference type="AlphaFoldDB" id="A0A8G2BH74"/>
<evidence type="ECO:0000313" key="3">
    <source>
        <dbReference type="Proteomes" id="UP000198615"/>
    </source>
</evidence>
<sequence length="223" mass="25768">MSERSQRLPVVGFRPTGDGNDDGQDARAESRRATFGAVARESSTPVDWRYAMCPIDTDFMRFGPFRGLVAQWRLRIRRGEVLPRRDDFQFEDFADWLGRIFIAKVEREPFNLRFTLWGVKLVEWWRVDYTNRTLGELSSNPDLWRMTEIQYFAEMDREPFIGLACGFLSQHGLAHIKVLGLDLPFSDGEGLTHVISTHMKIDLGETIEDVLPDCPVTDFTPDY</sequence>